<evidence type="ECO:0000256" key="6">
    <source>
        <dbReference type="ARBA" id="ARBA00023136"/>
    </source>
</evidence>
<dbReference type="GO" id="GO:0015341">
    <property type="term" value="F:zinc efflux antiporter activity"/>
    <property type="evidence" value="ECO:0007669"/>
    <property type="project" value="TreeGrafter"/>
</dbReference>
<dbReference type="SUPFAM" id="SSF161111">
    <property type="entry name" value="Cation efflux protein transmembrane domain-like"/>
    <property type="match status" value="1"/>
</dbReference>
<feature type="transmembrane region" description="Helical" evidence="7">
    <location>
        <begin position="165"/>
        <end position="188"/>
    </location>
</feature>
<dbReference type="InterPro" id="IPR050291">
    <property type="entry name" value="CDF_Transporter"/>
</dbReference>
<dbReference type="FunFam" id="1.20.1510.10:FF:000006">
    <property type="entry name" value="Divalent cation efflux transporter"/>
    <property type="match status" value="1"/>
</dbReference>
<dbReference type="Proteomes" id="UP000319771">
    <property type="component" value="Unassembled WGS sequence"/>
</dbReference>
<evidence type="ECO:0000259" key="8">
    <source>
        <dbReference type="Pfam" id="PF01545"/>
    </source>
</evidence>
<name>A0A538U803_UNCEI</name>
<dbReference type="InterPro" id="IPR027470">
    <property type="entry name" value="Cation_efflux_CTD"/>
</dbReference>
<evidence type="ECO:0000313" key="11">
    <source>
        <dbReference type="Proteomes" id="UP000319771"/>
    </source>
</evidence>
<organism evidence="10 11">
    <name type="scientific">Eiseniibacteriota bacterium</name>
    <dbReference type="NCBI Taxonomy" id="2212470"/>
    <lineage>
        <taxon>Bacteria</taxon>
        <taxon>Candidatus Eiseniibacteriota</taxon>
    </lineage>
</organism>
<keyword evidence="5 7" id="KW-1133">Transmembrane helix</keyword>
<proteinExistence type="inferred from homology"/>
<evidence type="ECO:0000256" key="4">
    <source>
        <dbReference type="ARBA" id="ARBA00022692"/>
    </source>
</evidence>
<dbReference type="GO" id="GO:0005886">
    <property type="term" value="C:plasma membrane"/>
    <property type="evidence" value="ECO:0007669"/>
    <property type="project" value="TreeGrafter"/>
</dbReference>
<feature type="domain" description="Cation efflux protein cytoplasmic" evidence="9">
    <location>
        <begin position="231"/>
        <end position="304"/>
    </location>
</feature>
<gene>
    <name evidence="10" type="ORF">E6K81_09145</name>
</gene>
<dbReference type="InterPro" id="IPR002524">
    <property type="entry name" value="Cation_efflux"/>
</dbReference>
<evidence type="ECO:0000259" key="9">
    <source>
        <dbReference type="Pfam" id="PF16916"/>
    </source>
</evidence>
<dbReference type="Pfam" id="PF16916">
    <property type="entry name" value="ZT_dimer"/>
    <property type="match status" value="1"/>
</dbReference>
<dbReference type="SUPFAM" id="SSF160240">
    <property type="entry name" value="Cation efflux protein cytoplasmic domain-like"/>
    <property type="match status" value="1"/>
</dbReference>
<feature type="transmembrane region" description="Helical" evidence="7">
    <location>
        <begin position="134"/>
        <end position="153"/>
    </location>
</feature>
<dbReference type="GO" id="GO:0015086">
    <property type="term" value="F:cadmium ion transmembrane transporter activity"/>
    <property type="evidence" value="ECO:0007669"/>
    <property type="project" value="TreeGrafter"/>
</dbReference>
<dbReference type="Pfam" id="PF01545">
    <property type="entry name" value="Cation_efflux"/>
    <property type="match status" value="1"/>
</dbReference>
<feature type="domain" description="Cation efflux protein transmembrane" evidence="8">
    <location>
        <begin position="35"/>
        <end position="224"/>
    </location>
</feature>
<dbReference type="NCBIfam" id="TIGR01297">
    <property type="entry name" value="CDF"/>
    <property type="match status" value="1"/>
</dbReference>
<feature type="transmembrane region" description="Helical" evidence="7">
    <location>
        <begin position="194"/>
        <end position="218"/>
    </location>
</feature>
<comment type="similarity">
    <text evidence="2">Belongs to the cation diffusion facilitator (CDF) transporter (TC 2.A.4) family.</text>
</comment>
<comment type="caution">
    <text evidence="10">The sequence shown here is derived from an EMBL/GenBank/DDBJ whole genome shotgun (WGS) entry which is preliminary data.</text>
</comment>
<sequence length="323" mass="35307">MAGPPPRPRRPDRVSETTDRALERRDRIARVLWGILWLNLAVAVAKLAYGWRSHAIAMTADGIHSLLDGSSNIVALVGVAVARRPPDANHPYGHRKYETFAALGVAMMLFLGCREVVTAALARLRDPRLPDITPLGFGVLALTITINLFVVWVERREGRRLHSELLTADAAHTGSDVLASLLVLASFIAARVGWVWADVAAAAIIVALIAVAGVRILLGTLSTLSDERRIEPDQVEAVALKEPGVLEAHNVRSRGPDDDIHLDLHVLVDPRMAIADAHELGHRVERRLRDRWPGLTDVVVHVEPALESERAHVREGGGLKARD</sequence>
<accession>A0A538U803</accession>
<evidence type="ECO:0000256" key="7">
    <source>
        <dbReference type="SAM" id="Phobius"/>
    </source>
</evidence>
<dbReference type="InterPro" id="IPR036837">
    <property type="entry name" value="Cation_efflux_CTD_sf"/>
</dbReference>
<feature type="transmembrane region" description="Helical" evidence="7">
    <location>
        <begin position="102"/>
        <end position="122"/>
    </location>
</feature>
<feature type="transmembrane region" description="Helical" evidence="7">
    <location>
        <begin position="31"/>
        <end position="51"/>
    </location>
</feature>
<dbReference type="AlphaFoldDB" id="A0A538U803"/>
<reference evidence="10 11" key="1">
    <citation type="journal article" date="2019" name="Nat. Microbiol.">
        <title>Mediterranean grassland soil C-N compound turnover is dependent on rainfall and depth, and is mediated by genomically divergent microorganisms.</title>
        <authorList>
            <person name="Diamond S."/>
            <person name="Andeer P.F."/>
            <person name="Li Z."/>
            <person name="Crits-Christoph A."/>
            <person name="Burstein D."/>
            <person name="Anantharaman K."/>
            <person name="Lane K.R."/>
            <person name="Thomas B.C."/>
            <person name="Pan C."/>
            <person name="Northen T.R."/>
            <person name="Banfield J.F."/>
        </authorList>
    </citation>
    <scope>NUCLEOTIDE SEQUENCE [LARGE SCALE GENOMIC DNA]</scope>
    <source>
        <strain evidence="10">WS_11</strain>
    </source>
</reference>
<keyword evidence="4 7" id="KW-0812">Transmembrane</keyword>
<evidence type="ECO:0000256" key="1">
    <source>
        <dbReference type="ARBA" id="ARBA00004141"/>
    </source>
</evidence>
<evidence type="ECO:0000256" key="3">
    <source>
        <dbReference type="ARBA" id="ARBA00022448"/>
    </source>
</evidence>
<dbReference type="Gene3D" id="1.20.1510.10">
    <property type="entry name" value="Cation efflux protein transmembrane domain"/>
    <property type="match status" value="1"/>
</dbReference>
<comment type="subcellular location">
    <subcellularLocation>
        <location evidence="1">Membrane</location>
        <topology evidence="1">Multi-pass membrane protein</topology>
    </subcellularLocation>
</comment>
<dbReference type="EMBL" id="VBPB01000139">
    <property type="protein sequence ID" value="TMQ71839.1"/>
    <property type="molecule type" value="Genomic_DNA"/>
</dbReference>
<keyword evidence="3" id="KW-0813">Transport</keyword>
<keyword evidence="6 7" id="KW-0472">Membrane</keyword>
<protein>
    <submittedName>
        <fullName evidence="10">Cation transporter</fullName>
    </submittedName>
</protein>
<evidence type="ECO:0000256" key="2">
    <source>
        <dbReference type="ARBA" id="ARBA00008114"/>
    </source>
</evidence>
<evidence type="ECO:0000256" key="5">
    <source>
        <dbReference type="ARBA" id="ARBA00022989"/>
    </source>
</evidence>
<dbReference type="GO" id="GO:0015093">
    <property type="term" value="F:ferrous iron transmembrane transporter activity"/>
    <property type="evidence" value="ECO:0007669"/>
    <property type="project" value="TreeGrafter"/>
</dbReference>
<dbReference type="PANTHER" id="PTHR43840">
    <property type="entry name" value="MITOCHONDRIAL METAL TRANSPORTER 1-RELATED"/>
    <property type="match status" value="1"/>
</dbReference>
<dbReference type="PANTHER" id="PTHR43840:SF15">
    <property type="entry name" value="MITOCHONDRIAL METAL TRANSPORTER 1-RELATED"/>
    <property type="match status" value="1"/>
</dbReference>
<dbReference type="InterPro" id="IPR058533">
    <property type="entry name" value="Cation_efflux_TM"/>
</dbReference>
<evidence type="ECO:0000313" key="10">
    <source>
        <dbReference type="EMBL" id="TMQ71839.1"/>
    </source>
</evidence>
<dbReference type="InterPro" id="IPR027469">
    <property type="entry name" value="Cation_efflux_TMD_sf"/>
</dbReference>
<dbReference type="Gene3D" id="3.30.70.1350">
    <property type="entry name" value="Cation efflux protein, cytoplasmic domain"/>
    <property type="match status" value="1"/>
</dbReference>
<dbReference type="GO" id="GO:0006882">
    <property type="term" value="P:intracellular zinc ion homeostasis"/>
    <property type="evidence" value="ECO:0007669"/>
    <property type="project" value="TreeGrafter"/>
</dbReference>